<keyword evidence="2" id="KW-1133">Transmembrane helix</keyword>
<proteinExistence type="predicted"/>
<dbReference type="InterPro" id="IPR045755">
    <property type="entry name" value="FtsL-like"/>
</dbReference>
<keyword evidence="2" id="KW-0472">Membrane</keyword>
<reference evidence="3" key="1">
    <citation type="submission" date="2015-08" db="EMBL/GenBank/DDBJ databases">
        <title>Candidatus Bacteriodes Periocalifornicus.</title>
        <authorList>
            <person name="McLean J.S."/>
            <person name="Kelley S."/>
        </authorList>
    </citation>
    <scope>NUCLEOTIDE SEQUENCE [LARGE SCALE GENOMIC DNA]</scope>
    <source>
        <strain evidence="3">12B</strain>
    </source>
</reference>
<protein>
    <recommendedName>
        <fullName evidence="5">Cell division protein FtsL</fullName>
    </recommendedName>
</protein>
<evidence type="ECO:0000313" key="3">
    <source>
        <dbReference type="EMBL" id="KQM09545.1"/>
    </source>
</evidence>
<feature type="transmembrane region" description="Helical" evidence="2">
    <location>
        <begin position="36"/>
        <end position="56"/>
    </location>
</feature>
<dbReference type="Proteomes" id="UP000054172">
    <property type="component" value="Unassembled WGS sequence"/>
</dbReference>
<feature type="region of interest" description="Disordered" evidence="1">
    <location>
        <begin position="1"/>
        <end position="27"/>
    </location>
</feature>
<comment type="caution">
    <text evidence="3">The sequence shown here is derived from an EMBL/GenBank/DDBJ whole genome shotgun (WGS) entry which is preliminary data.</text>
</comment>
<keyword evidence="2" id="KW-0812">Transmembrane</keyword>
<evidence type="ECO:0000313" key="4">
    <source>
        <dbReference type="Proteomes" id="UP000054172"/>
    </source>
</evidence>
<organism evidence="3 4">
    <name type="scientific">Candidatus [Bacteroides] periocalifornicus</name>
    <dbReference type="NCBI Taxonomy" id="1702214"/>
    <lineage>
        <taxon>Bacteria</taxon>
        <taxon>Pseudomonadati</taxon>
        <taxon>Bacteroidota</taxon>
    </lineage>
</organism>
<dbReference type="EMBL" id="LIIK01000003">
    <property type="protein sequence ID" value="KQM09545.1"/>
    <property type="molecule type" value="Genomic_DNA"/>
</dbReference>
<feature type="compositionally biased region" description="Basic and acidic residues" evidence="1">
    <location>
        <begin position="1"/>
        <end position="19"/>
    </location>
</feature>
<evidence type="ECO:0008006" key="5">
    <source>
        <dbReference type="Google" id="ProtNLM"/>
    </source>
</evidence>
<keyword evidence="4" id="KW-1185">Reference proteome</keyword>
<evidence type="ECO:0000256" key="2">
    <source>
        <dbReference type="SAM" id="Phobius"/>
    </source>
</evidence>
<dbReference type="Pfam" id="PF19579">
    <property type="entry name" value="FtsL_2"/>
    <property type="match status" value="1"/>
</dbReference>
<sequence length="123" mass="14458">MELNTEERDDVRVEAKPTEGVRPQRRMPGKAEVRSVVSYIKLMVFLSVVAVVYIWMRNYSIKLWREEKKLENEVTNLHYEVTTLTSQRMVLSKETEVVRLVQERNLGLEEPSKPPVRLELADE</sequence>
<dbReference type="AlphaFoldDB" id="A0A0Q4B930"/>
<dbReference type="STRING" id="1702214.AL399_01270"/>
<evidence type="ECO:0000256" key="1">
    <source>
        <dbReference type="SAM" id="MobiDB-lite"/>
    </source>
</evidence>
<dbReference type="PATRIC" id="fig|1702214.3.peg.1730"/>
<gene>
    <name evidence="3" type="ORF">AL399_01270</name>
</gene>
<name>A0A0Q4B930_9BACT</name>
<accession>A0A0Q4B930</accession>